<keyword evidence="4" id="KW-0808">Transferase</keyword>
<dbReference type="Proteomes" id="UP000233248">
    <property type="component" value="Unassembled WGS sequence"/>
</dbReference>
<dbReference type="InterPro" id="IPR000700">
    <property type="entry name" value="PAS-assoc_C"/>
</dbReference>
<evidence type="ECO:0000256" key="8">
    <source>
        <dbReference type="ARBA" id="ARBA00023012"/>
    </source>
</evidence>
<dbReference type="SUPFAM" id="SSF55785">
    <property type="entry name" value="PYP-like sensor domain (PAS domain)"/>
    <property type="match status" value="1"/>
</dbReference>
<keyword evidence="8" id="KW-0902">Two-component regulatory system</keyword>
<proteinExistence type="predicted"/>
<evidence type="ECO:0000256" key="1">
    <source>
        <dbReference type="ARBA" id="ARBA00000085"/>
    </source>
</evidence>
<evidence type="ECO:0000256" key="4">
    <source>
        <dbReference type="ARBA" id="ARBA00022679"/>
    </source>
</evidence>
<evidence type="ECO:0000313" key="14">
    <source>
        <dbReference type="Proteomes" id="UP000233248"/>
    </source>
</evidence>
<dbReference type="SMART" id="SM00091">
    <property type="entry name" value="PAS"/>
    <property type="match status" value="1"/>
</dbReference>
<evidence type="ECO:0000259" key="10">
    <source>
        <dbReference type="PROSITE" id="PS50109"/>
    </source>
</evidence>
<evidence type="ECO:0000256" key="6">
    <source>
        <dbReference type="ARBA" id="ARBA00022777"/>
    </source>
</evidence>
<dbReference type="SMART" id="SM00086">
    <property type="entry name" value="PAC"/>
    <property type="match status" value="1"/>
</dbReference>
<keyword evidence="6 13" id="KW-0418">Kinase</keyword>
<dbReference type="PANTHER" id="PTHR43065:SF10">
    <property type="entry name" value="PEROXIDE STRESS-ACTIVATED HISTIDINE KINASE MAK3"/>
    <property type="match status" value="1"/>
</dbReference>
<dbReference type="InterPro" id="IPR001610">
    <property type="entry name" value="PAC"/>
</dbReference>
<dbReference type="InterPro" id="IPR036890">
    <property type="entry name" value="HATPase_C_sf"/>
</dbReference>
<dbReference type="InterPro" id="IPR000014">
    <property type="entry name" value="PAS"/>
</dbReference>
<dbReference type="Gene3D" id="1.10.287.130">
    <property type="match status" value="1"/>
</dbReference>
<evidence type="ECO:0000259" key="11">
    <source>
        <dbReference type="PROSITE" id="PS50112"/>
    </source>
</evidence>
<dbReference type="PANTHER" id="PTHR43065">
    <property type="entry name" value="SENSOR HISTIDINE KINASE"/>
    <property type="match status" value="1"/>
</dbReference>
<feature type="coiled-coil region" evidence="9">
    <location>
        <begin position="118"/>
        <end position="174"/>
    </location>
</feature>
<dbReference type="InterPro" id="IPR036097">
    <property type="entry name" value="HisK_dim/P_sf"/>
</dbReference>
<dbReference type="InterPro" id="IPR003661">
    <property type="entry name" value="HisK_dim/P_dom"/>
</dbReference>
<sequence>MPKSTYQEAIENSNIVSKTDIDGIITFVNDEFCKISGYSKEELLGKNHNIVRHPDIPSEHFKNLWETIKHNKKTYKSTVKNLTKDGRSVYLNTTITPILDKDGNIKEFIAIRYDVTQEVELKKDLEKKDKELKLLNKTLEMRVQEQTKQLKELNQTLEQRVKSEIEKNKQKQKILFWQSRMASLGQMLANIAHQWRQPLTELNLALFNLKKSATKQEFDELEKYYKDSKEIIANMSQTIDDFSNFFNPNKEKQKFNLKNSIDESLNITRKLIQKENIQIQKEYIDIEVFGVSNEFSQVIINFLQNSAHAFNKKNIENRVINISIKEVEIESANFAQVTFCDNAKGVDEKTLDKIFEPYFTTKHQSNGTGLGLFMSKLIIEKSLNGTIFAKNSNKGLLFTINIPL</sequence>
<dbReference type="InterPro" id="IPR013655">
    <property type="entry name" value="PAS_fold_3"/>
</dbReference>
<dbReference type="KEGG" id="ahs:AHALO_1334"/>
<dbReference type="SUPFAM" id="SSF55874">
    <property type="entry name" value="ATPase domain of HSP90 chaperone/DNA topoisomerase II/histidine kinase"/>
    <property type="match status" value="1"/>
</dbReference>
<feature type="domain" description="Histidine kinase" evidence="10">
    <location>
        <begin position="190"/>
        <end position="404"/>
    </location>
</feature>
<feature type="domain" description="PAC" evidence="12">
    <location>
        <begin position="73"/>
        <end position="127"/>
    </location>
</feature>
<gene>
    <name evidence="13" type="ORF">CP960_09640</name>
</gene>
<dbReference type="Pfam" id="PF08447">
    <property type="entry name" value="PAS_3"/>
    <property type="match status" value="1"/>
</dbReference>
<dbReference type="PROSITE" id="PS50113">
    <property type="entry name" value="PAC"/>
    <property type="match status" value="1"/>
</dbReference>
<dbReference type="InterPro" id="IPR035965">
    <property type="entry name" value="PAS-like_dom_sf"/>
</dbReference>
<keyword evidence="5" id="KW-0547">Nucleotide-binding</keyword>
<evidence type="ECO:0000256" key="5">
    <source>
        <dbReference type="ARBA" id="ARBA00022741"/>
    </source>
</evidence>
<dbReference type="EC" id="2.7.13.3" evidence="2"/>
<comment type="caution">
    <text evidence="13">The sequence shown here is derived from an EMBL/GenBank/DDBJ whole genome shotgun (WGS) entry which is preliminary data.</text>
</comment>
<evidence type="ECO:0000259" key="12">
    <source>
        <dbReference type="PROSITE" id="PS50113"/>
    </source>
</evidence>
<dbReference type="GO" id="GO:0000155">
    <property type="term" value="F:phosphorelay sensor kinase activity"/>
    <property type="evidence" value="ECO:0007669"/>
    <property type="project" value="InterPro"/>
</dbReference>
<name>A0A2N1J1G3_9BACT</name>
<dbReference type="EMBL" id="NXIF01000036">
    <property type="protein sequence ID" value="PKI80400.1"/>
    <property type="molecule type" value="Genomic_DNA"/>
</dbReference>
<keyword evidence="7" id="KW-0067">ATP-binding</keyword>
<dbReference type="CDD" id="cd00130">
    <property type="entry name" value="PAS"/>
    <property type="match status" value="1"/>
</dbReference>
<dbReference type="AlphaFoldDB" id="A0A2N1J1G3"/>
<dbReference type="InterPro" id="IPR003594">
    <property type="entry name" value="HATPase_dom"/>
</dbReference>
<evidence type="ECO:0000256" key="2">
    <source>
        <dbReference type="ARBA" id="ARBA00012438"/>
    </source>
</evidence>
<dbReference type="RefSeq" id="WP_101185207.1">
    <property type="nucleotide sequence ID" value="NZ_CP031218.1"/>
</dbReference>
<dbReference type="SMART" id="SM00387">
    <property type="entry name" value="HATPase_c"/>
    <property type="match status" value="1"/>
</dbReference>
<dbReference type="InterPro" id="IPR005467">
    <property type="entry name" value="His_kinase_dom"/>
</dbReference>
<dbReference type="NCBIfam" id="TIGR00229">
    <property type="entry name" value="sensory_box"/>
    <property type="match status" value="1"/>
</dbReference>
<dbReference type="PROSITE" id="PS50112">
    <property type="entry name" value="PAS"/>
    <property type="match status" value="1"/>
</dbReference>
<comment type="catalytic activity">
    <reaction evidence="1">
        <text>ATP + protein L-histidine = ADP + protein N-phospho-L-histidine.</text>
        <dbReference type="EC" id="2.7.13.3"/>
    </reaction>
</comment>
<evidence type="ECO:0000256" key="3">
    <source>
        <dbReference type="ARBA" id="ARBA00022553"/>
    </source>
</evidence>
<dbReference type="OrthoDB" id="9805967at2"/>
<keyword evidence="9" id="KW-0175">Coiled coil</keyword>
<dbReference type="GO" id="GO:0005524">
    <property type="term" value="F:ATP binding"/>
    <property type="evidence" value="ECO:0007669"/>
    <property type="project" value="UniProtKB-KW"/>
</dbReference>
<dbReference type="PRINTS" id="PR00344">
    <property type="entry name" value="BCTRLSENSOR"/>
</dbReference>
<dbReference type="Gene3D" id="3.30.565.10">
    <property type="entry name" value="Histidine kinase-like ATPase, C-terminal domain"/>
    <property type="match status" value="1"/>
</dbReference>
<evidence type="ECO:0000313" key="13">
    <source>
        <dbReference type="EMBL" id="PKI80400.1"/>
    </source>
</evidence>
<feature type="domain" description="PAS" evidence="11">
    <location>
        <begin position="2"/>
        <end position="71"/>
    </location>
</feature>
<evidence type="ECO:0000256" key="7">
    <source>
        <dbReference type="ARBA" id="ARBA00022840"/>
    </source>
</evidence>
<evidence type="ECO:0000256" key="9">
    <source>
        <dbReference type="SAM" id="Coils"/>
    </source>
</evidence>
<keyword evidence="3" id="KW-0597">Phosphoprotein</keyword>
<dbReference type="CDD" id="cd00082">
    <property type="entry name" value="HisKA"/>
    <property type="match status" value="1"/>
</dbReference>
<dbReference type="SUPFAM" id="SSF47384">
    <property type="entry name" value="Homodimeric domain of signal transducing histidine kinase"/>
    <property type="match status" value="1"/>
</dbReference>
<dbReference type="Gene3D" id="3.30.450.20">
    <property type="entry name" value="PAS domain"/>
    <property type="match status" value="1"/>
</dbReference>
<keyword evidence="14" id="KW-1185">Reference proteome</keyword>
<reference evidence="13 14" key="1">
    <citation type="submission" date="2017-09" db="EMBL/GenBank/DDBJ databases">
        <title>Genomics of the genus Arcobacter.</title>
        <authorList>
            <person name="Perez-Cataluna A."/>
            <person name="Figueras M.J."/>
            <person name="Salas-Masso N."/>
        </authorList>
    </citation>
    <scope>NUCLEOTIDE SEQUENCE [LARGE SCALE GENOMIC DNA]</scope>
    <source>
        <strain evidence="13 14">DSM 18005</strain>
    </source>
</reference>
<protein>
    <recommendedName>
        <fullName evidence="2">histidine kinase</fullName>
        <ecNumber evidence="2">2.7.13.3</ecNumber>
    </recommendedName>
</protein>
<organism evidence="13 14">
    <name type="scientific">Malaciobacter halophilus</name>
    <dbReference type="NCBI Taxonomy" id="197482"/>
    <lineage>
        <taxon>Bacteria</taxon>
        <taxon>Pseudomonadati</taxon>
        <taxon>Campylobacterota</taxon>
        <taxon>Epsilonproteobacteria</taxon>
        <taxon>Campylobacterales</taxon>
        <taxon>Arcobacteraceae</taxon>
        <taxon>Malaciobacter</taxon>
    </lineage>
</organism>
<dbReference type="InterPro" id="IPR004358">
    <property type="entry name" value="Sig_transdc_His_kin-like_C"/>
</dbReference>
<dbReference type="Pfam" id="PF02518">
    <property type="entry name" value="HATPase_c"/>
    <property type="match status" value="1"/>
</dbReference>
<accession>A0A2N1J1G3</accession>
<dbReference type="PROSITE" id="PS50109">
    <property type="entry name" value="HIS_KIN"/>
    <property type="match status" value="1"/>
</dbReference>